<dbReference type="WBParaSite" id="RSKR_0000110400.1">
    <property type="protein sequence ID" value="RSKR_0000110400.1"/>
    <property type="gene ID" value="RSKR_0000110400"/>
</dbReference>
<organism evidence="1 2">
    <name type="scientific">Rhabditophanes sp. KR3021</name>
    <dbReference type="NCBI Taxonomy" id="114890"/>
    <lineage>
        <taxon>Eukaryota</taxon>
        <taxon>Metazoa</taxon>
        <taxon>Ecdysozoa</taxon>
        <taxon>Nematoda</taxon>
        <taxon>Chromadorea</taxon>
        <taxon>Rhabditida</taxon>
        <taxon>Tylenchina</taxon>
        <taxon>Panagrolaimomorpha</taxon>
        <taxon>Strongyloidoidea</taxon>
        <taxon>Alloionematidae</taxon>
        <taxon>Rhabditophanes</taxon>
    </lineage>
</organism>
<evidence type="ECO:0000313" key="1">
    <source>
        <dbReference type="Proteomes" id="UP000095286"/>
    </source>
</evidence>
<evidence type="ECO:0000313" key="2">
    <source>
        <dbReference type="WBParaSite" id="RSKR_0000110400.1"/>
    </source>
</evidence>
<proteinExistence type="predicted"/>
<dbReference type="Proteomes" id="UP000095286">
    <property type="component" value="Unplaced"/>
</dbReference>
<accession>A0AC35TJH0</accession>
<sequence>MAKAFTGLRLMGMRHGERLDMQYPKWFVKLEEDKCYERPDWNMPFSLPLIRPPSEFESDTVLTLVGTMVAHLTGKGLLLSNSTPDYVYCSPALRSIQTALAVIEGSKSKATIRIEPGLFENATLYKKKRVPTFLTPDQLQGAGFDTIDYSYKPYWKITDIFGTEINEQDYLIRFHKTVSNIVNAHDGQDSSILLCGHASTCDLTVNYAYQRTKPYDVKYLLRIGDFVPYCSLVGLDQIDGKNKFVLNKKICLPITINNFTTAYDEKFVYRDVPELVKITNASCRKNDFIDNALYKD</sequence>
<reference evidence="2" key="1">
    <citation type="submission" date="2016-11" db="UniProtKB">
        <authorList>
            <consortium name="WormBaseParasite"/>
        </authorList>
    </citation>
    <scope>IDENTIFICATION</scope>
    <source>
        <strain evidence="2">KR3021</strain>
    </source>
</reference>
<protein>
    <submittedName>
        <fullName evidence="2">Protein UBASH3A-like protein</fullName>
    </submittedName>
</protein>
<name>A0AC35TJH0_9BILA</name>